<dbReference type="RefSeq" id="WP_015258847.1">
    <property type="nucleotide sequence ID" value="NC_019902.2"/>
</dbReference>
<dbReference type="Gene3D" id="3.30.530.20">
    <property type="match status" value="1"/>
</dbReference>
<protein>
    <submittedName>
        <fullName evidence="3">Nucleoside-diphosphate-sugar epimerase</fullName>
    </submittedName>
</protein>
<dbReference type="PANTHER" id="PTHR43162">
    <property type="match status" value="1"/>
</dbReference>
<evidence type="ECO:0000259" key="2">
    <source>
        <dbReference type="Pfam" id="PF13460"/>
    </source>
</evidence>
<feature type="domain" description="NAD(P)-binding" evidence="2">
    <location>
        <begin position="17"/>
        <end position="119"/>
    </location>
</feature>
<dbReference type="Pfam" id="PF11066">
    <property type="entry name" value="DUF2867"/>
    <property type="match status" value="1"/>
</dbReference>
<keyword evidence="1" id="KW-0472">Membrane</keyword>
<dbReference type="PATRIC" id="fig|1255043.3.peg.2084"/>
<gene>
    <name evidence="3" type="primary">ybjT [H]</name>
    <name evidence="3" type="ordered locus">TVNIR_2062</name>
</gene>
<sequence>MSYRSGTGRPGRTLVFGASGYIGTHLVPRLLATGAPVRAAARSVAVLEARQWSGIELVEADALKPGTLAPALQGVDTAYYLVHSMGVGKRFGTIDREAAGNFARAAANAGVQRIVYLGGLVPPAADTEHIVSRRQTGDALRGGPVPVTEIRAGIIVGPGSAAFEVMRDLVFHLPVMLTPRWVHSKSPPIALDNLLNYLVHAPAIPEAAGRILDAAGPEYLSYADMMRILAEEAGRRPPWIIPVPVLTPRLSSWWLRLVTAVPTPIARALIEGMRQDFTADDSEIRRLIPQPLLGFREAVRAAFEAERRHTVAARWTEGAFQFRNYRPDYAYYAKRAGGSAYSEAPPQAVWDTLCRVGGRNRYFYMNGLWKLREALDWMVGGPGLNYGRRHPNELRVGDTVDSWRVIGIEPQRRLTLFFGMRAPGSGVLEFELVPEWSGTRIRATAYWHPAGVWGLLYWYALVPAHRFIFAGMTRAIARRSERQPRQDGDAPG</sequence>
<dbReference type="Pfam" id="PF13460">
    <property type="entry name" value="NAD_binding_10"/>
    <property type="match status" value="1"/>
</dbReference>
<dbReference type="InterPro" id="IPR023393">
    <property type="entry name" value="START-like_dom_sf"/>
</dbReference>
<dbReference type="InterPro" id="IPR016040">
    <property type="entry name" value="NAD(P)-bd_dom"/>
</dbReference>
<accession>L0DXJ0</accession>
<dbReference type="eggNOG" id="COG0702">
    <property type="taxonomic scope" value="Bacteria"/>
</dbReference>
<dbReference type="InterPro" id="IPR036291">
    <property type="entry name" value="NAD(P)-bd_dom_sf"/>
</dbReference>
<dbReference type="HOGENOM" id="CLU_007383_6_11_6"/>
<dbReference type="EMBL" id="CP003989">
    <property type="protein sequence ID" value="AGA33722.1"/>
    <property type="molecule type" value="Genomic_DNA"/>
</dbReference>
<name>L0DXJ0_THIND</name>
<dbReference type="InterPro" id="IPR021295">
    <property type="entry name" value="DUF2867"/>
</dbReference>
<keyword evidence="1" id="KW-0812">Transmembrane</keyword>
<evidence type="ECO:0000256" key="1">
    <source>
        <dbReference type="SAM" id="Phobius"/>
    </source>
</evidence>
<dbReference type="SUPFAM" id="SSF51735">
    <property type="entry name" value="NAD(P)-binding Rossmann-fold domains"/>
    <property type="match status" value="1"/>
</dbReference>
<dbReference type="PANTHER" id="PTHR43162:SF1">
    <property type="entry name" value="PRESTALK A DIFFERENTIATION PROTEIN A"/>
    <property type="match status" value="1"/>
</dbReference>
<dbReference type="OrthoDB" id="9774199at2"/>
<feature type="transmembrane region" description="Helical" evidence="1">
    <location>
        <begin position="456"/>
        <end position="477"/>
    </location>
</feature>
<dbReference type="Gene3D" id="3.40.50.720">
    <property type="entry name" value="NAD(P)-binding Rossmann-like Domain"/>
    <property type="match status" value="1"/>
</dbReference>
<keyword evidence="4" id="KW-1185">Reference proteome</keyword>
<dbReference type="SUPFAM" id="SSF55961">
    <property type="entry name" value="Bet v1-like"/>
    <property type="match status" value="1"/>
</dbReference>
<dbReference type="AlphaFoldDB" id="L0DXJ0"/>
<evidence type="ECO:0000313" key="3">
    <source>
        <dbReference type="EMBL" id="AGA33722.1"/>
    </source>
</evidence>
<reference evidence="3" key="1">
    <citation type="submission" date="2015-12" db="EMBL/GenBank/DDBJ databases">
        <authorList>
            <person name="Tikhonova T.V."/>
            <person name="Pavlov A.R."/>
            <person name="Beletsky A.V."/>
            <person name="Mardanov A.V."/>
            <person name="Sorokin D.Y."/>
            <person name="Ravin N.V."/>
            <person name="Popov V.O."/>
        </authorList>
    </citation>
    <scope>NUCLEOTIDE SEQUENCE</scope>
    <source>
        <strain evidence="3">DSM 14787</strain>
    </source>
</reference>
<dbReference type="Proteomes" id="UP000010809">
    <property type="component" value="Chromosome"/>
</dbReference>
<keyword evidence="1" id="KW-1133">Transmembrane helix</keyword>
<evidence type="ECO:0000313" key="4">
    <source>
        <dbReference type="Proteomes" id="UP000010809"/>
    </source>
</evidence>
<dbReference type="KEGG" id="tni:TVNIR_2062"/>
<dbReference type="STRING" id="1255043.TVNIR_2062"/>
<organism evidence="3 4">
    <name type="scientific">Thioalkalivibrio nitratireducens (strain DSM 14787 / UNIQEM 213 / ALEN2)</name>
    <dbReference type="NCBI Taxonomy" id="1255043"/>
    <lineage>
        <taxon>Bacteria</taxon>
        <taxon>Pseudomonadati</taxon>
        <taxon>Pseudomonadota</taxon>
        <taxon>Gammaproteobacteria</taxon>
        <taxon>Chromatiales</taxon>
        <taxon>Ectothiorhodospiraceae</taxon>
        <taxon>Thioalkalivibrio</taxon>
    </lineage>
</organism>
<dbReference type="InterPro" id="IPR051604">
    <property type="entry name" value="Ergot_Alk_Oxidoreductase"/>
</dbReference>
<proteinExistence type="predicted"/>